<sequence length="115" mass="12437">MLHLPLKILTQAHKKPSLPDKRRVARLSRAFPAISRRATVASAVPSVSPVRLGGSKRVCTCSDDGILLNFVQIRPLYCVLAVFCANGLLLHRLLFASTLTVTLVSVLHALLVGSL</sequence>
<evidence type="ECO:0000313" key="2">
    <source>
        <dbReference type="Proteomes" id="UP000325081"/>
    </source>
</evidence>
<proteinExistence type="predicted"/>
<protein>
    <submittedName>
        <fullName evidence="1">Protein kinase superfamily protein</fullName>
    </submittedName>
</protein>
<reference evidence="2" key="1">
    <citation type="journal article" date="2019" name="Curr. Biol.">
        <title>Genome Sequence of Striga asiatica Provides Insight into the Evolution of Plant Parasitism.</title>
        <authorList>
            <person name="Yoshida S."/>
            <person name="Kim S."/>
            <person name="Wafula E.K."/>
            <person name="Tanskanen J."/>
            <person name="Kim Y.M."/>
            <person name="Honaas L."/>
            <person name="Yang Z."/>
            <person name="Spallek T."/>
            <person name="Conn C.E."/>
            <person name="Ichihashi Y."/>
            <person name="Cheong K."/>
            <person name="Cui S."/>
            <person name="Der J.P."/>
            <person name="Gundlach H."/>
            <person name="Jiao Y."/>
            <person name="Hori C."/>
            <person name="Ishida J.K."/>
            <person name="Kasahara H."/>
            <person name="Kiba T."/>
            <person name="Kim M.S."/>
            <person name="Koo N."/>
            <person name="Laohavisit A."/>
            <person name="Lee Y.H."/>
            <person name="Lumba S."/>
            <person name="McCourt P."/>
            <person name="Mortimer J.C."/>
            <person name="Mutuku J.M."/>
            <person name="Nomura T."/>
            <person name="Sasaki-Sekimoto Y."/>
            <person name="Seto Y."/>
            <person name="Wang Y."/>
            <person name="Wakatake T."/>
            <person name="Sakakibara H."/>
            <person name="Demura T."/>
            <person name="Yamaguchi S."/>
            <person name="Yoneyama K."/>
            <person name="Manabe R.I."/>
            <person name="Nelson D.C."/>
            <person name="Schulman A.H."/>
            <person name="Timko M.P."/>
            <person name="dePamphilis C.W."/>
            <person name="Choi D."/>
            <person name="Shirasu K."/>
        </authorList>
    </citation>
    <scope>NUCLEOTIDE SEQUENCE [LARGE SCALE GENOMIC DNA]</scope>
    <source>
        <strain evidence="2">cv. UVA1</strain>
    </source>
</reference>
<dbReference type="EMBL" id="BKCP01009181">
    <property type="protein sequence ID" value="GER50390.1"/>
    <property type="molecule type" value="Genomic_DNA"/>
</dbReference>
<keyword evidence="1" id="KW-0418">Kinase</keyword>
<dbReference type="AlphaFoldDB" id="A0A5A7QYD8"/>
<accession>A0A5A7QYD8</accession>
<name>A0A5A7QYD8_STRAF</name>
<comment type="caution">
    <text evidence="1">The sequence shown here is derived from an EMBL/GenBank/DDBJ whole genome shotgun (WGS) entry which is preliminary data.</text>
</comment>
<dbReference type="GO" id="GO:0016301">
    <property type="term" value="F:kinase activity"/>
    <property type="evidence" value="ECO:0007669"/>
    <property type="project" value="UniProtKB-KW"/>
</dbReference>
<evidence type="ECO:0000313" key="1">
    <source>
        <dbReference type="EMBL" id="GER50390.1"/>
    </source>
</evidence>
<keyword evidence="2" id="KW-1185">Reference proteome</keyword>
<keyword evidence="1" id="KW-0808">Transferase</keyword>
<gene>
    <name evidence="1" type="ORF">STAS_27695</name>
</gene>
<organism evidence="1 2">
    <name type="scientific">Striga asiatica</name>
    <name type="common">Asiatic witchweed</name>
    <name type="synonym">Buchnera asiatica</name>
    <dbReference type="NCBI Taxonomy" id="4170"/>
    <lineage>
        <taxon>Eukaryota</taxon>
        <taxon>Viridiplantae</taxon>
        <taxon>Streptophyta</taxon>
        <taxon>Embryophyta</taxon>
        <taxon>Tracheophyta</taxon>
        <taxon>Spermatophyta</taxon>
        <taxon>Magnoliopsida</taxon>
        <taxon>eudicotyledons</taxon>
        <taxon>Gunneridae</taxon>
        <taxon>Pentapetalae</taxon>
        <taxon>asterids</taxon>
        <taxon>lamiids</taxon>
        <taxon>Lamiales</taxon>
        <taxon>Orobanchaceae</taxon>
        <taxon>Buchnereae</taxon>
        <taxon>Striga</taxon>
    </lineage>
</organism>
<dbReference type="Proteomes" id="UP000325081">
    <property type="component" value="Unassembled WGS sequence"/>
</dbReference>